<protein>
    <submittedName>
        <fullName evidence="1">Uncharacterized protein</fullName>
    </submittedName>
</protein>
<feature type="non-terminal residue" evidence="1">
    <location>
        <position position="173"/>
    </location>
</feature>
<name>A0A0F9B1T7_9ZZZZ</name>
<gene>
    <name evidence="1" type="ORF">LCGC14_2583340</name>
</gene>
<reference evidence="1" key="1">
    <citation type="journal article" date="2015" name="Nature">
        <title>Complex archaea that bridge the gap between prokaryotes and eukaryotes.</title>
        <authorList>
            <person name="Spang A."/>
            <person name="Saw J.H."/>
            <person name="Jorgensen S.L."/>
            <person name="Zaremba-Niedzwiedzka K."/>
            <person name="Martijn J."/>
            <person name="Lind A.E."/>
            <person name="van Eijk R."/>
            <person name="Schleper C."/>
            <person name="Guy L."/>
            <person name="Ettema T.J."/>
        </authorList>
    </citation>
    <scope>NUCLEOTIDE SEQUENCE</scope>
</reference>
<evidence type="ECO:0000313" key="1">
    <source>
        <dbReference type="EMBL" id="KKL07707.1"/>
    </source>
</evidence>
<comment type="caution">
    <text evidence="1">The sequence shown here is derived from an EMBL/GenBank/DDBJ whole genome shotgun (WGS) entry which is preliminary data.</text>
</comment>
<dbReference type="EMBL" id="LAZR01043178">
    <property type="protein sequence ID" value="KKL07707.1"/>
    <property type="molecule type" value="Genomic_DNA"/>
</dbReference>
<accession>A0A0F9B1T7</accession>
<proteinExistence type="predicted"/>
<dbReference type="AlphaFoldDB" id="A0A0F9B1T7"/>
<organism evidence="1">
    <name type="scientific">marine sediment metagenome</name>
    <dbReference type="NCBI Taxonomy" id="412755"/>
    <lineage>
        <taxon>unclassified sequences</taxon>
        <taxon>metagenomes</taxon>
        <taxon>ecological metagenomes</taxon>
    </lineage>
</organism>
<sequence>MSTKPTVDPKWATDDVVDGVSGVNNVTTPSGAKQTNGFAREEFPPRQNFNWLFRHIYLWLIWLKDTIQAGSGNLGAVTNTNDRIALASKKASPAGDRTVILASEQTAAAFGGEIFVNGGLIETGKNNLIAAANGAYVQGNEAAVIASTRSAARGDRSAVIASLQATVDDDNSA</sequence>